<accession>K9ULR4</accession>
<dbReference type="RefSeq" id="WP_015161840.1">
    <property type="nucleotide sequence ID" value="NC_019697.1"/>
</dbReference>
<evidence type="ECO:0000313" key="2">
    <source>
        <dbReference type="Proteomes" id="UP000010366"/>
    </source>
</evidence>
<proteinExistence type="predicted"/>
<evidence type="ECO:0000313" key="1">
    <source>
        <dbReference type="EMBL" id="AFY95750.1"/>
    </source>
</evidence>
<dbReference type="EMBL" id="CP003600">
    <property type="protein sequence ID" value="AFY95750.1"/>
    <property type="molecule type" value="Genomic_DNA"/>
</dbReference>
<protein>
    <submittedName>
        <fullName evidence="1">Uncharacterized protein</fullName>
    </submittedName>
</protein>
<name>K9ULR4_CHAP6</name>
<gene>
    <name evidence="1" type="ORF">Cha6605_4837</name>
</gene>
<dbReference type="Proteomes" id="UP000010366">
    <property type="component" value="Chromosome"/>
</dbReference>
<dbReference type="KEGG" id="cmp:Cha6605_4837"/>
<dbReference type="STRING" id="1173020.Cha6605_4837"/>
<dbReference type="HOGENOM" id="CLU_2680984_0_0_3"/>
<reference evidence="1 2" key="1">
    <citation type="submission" date="2012-05" db="EMBL/GenBank/DDBJ databases">
        <title>Finished chromosome of genome of Chamaesiphon sp. PCC 6605.</title>
        <authorList>
            <consortium name="US DOE Joint Genome Institute"/>
            <person name="Gugger M."/>
            <person name="Coursin T."/>
            <person name="Rippka R."/>
            <person name="Tandeau De Marsac N."/>
            <person name="Huntemann M."/>
            <person name="Wei C.-L."/>
            <person name="Han J."/>
            <person name="Detter J.C."/>
            <person name="Han C."/>
            <person name="Tapia R."/>
            <person name="Chen A."/>
            <person name="Kyrpides N."/>
            <person name="Mavromatis K."/>
            <person name="Markowitz V."/>
            <person name="Szeto E."/>
            <person name="Ivanova N."/>
            <person name="Pagani I."/>
            <person name="Pati A."/>
            <person name="Goodwin L."/>
            <person name="Nordberg H.P."/>
            <person name="Cantor M.N."/>
            <person name="Hua S.X."/>
            <person name="Woyke T."/>
            <person name="Kerfeld C.A."/>
        </authorList>
    </citation>
    <scope>NUCLEOTIDE SEQUENCE [LARGE SCALE GENOMIC DNA]</scope>
    <source>
        <strain evidence="2">ATCC 27169 / PCC 6605</strain>
    </source>
</reference>
<dbReference type="AlphaFoldDB" id="K9ULR4"/>
<keyword evidence="2" id="KW-1185">Reference proteome</keyword>
<sequence>MPKLGLLILPIMFSVSELGFSRLISAKQIQTPETARTVYCSDSLAMMLGTRIDTLYSISLAVKKCTIRRYRRPR</sequence>
<organism evidence="1 2">
    <name type="scientific">Chamaesiphon minutus (strain ATCC 27169 / PCC 6605)</name>
    <dbReference type="NCBI Taxonomy" id="1173020"/>
    <lineage>
        <taxon>Bacteria</taxon>
        <taxon>Bacillati</taxon>
        <taxon>Cyanobacteriota</taxon>
        <taxon>Cyanophyceae</taxon>
        <taxon>Gomontiellales</taxon>
        <taxon>Chamaesiphonaceae</taxon>
        <taxon>Chamaesiphon</taxon>
    </lineage>
</organism>